<feature type="non-terminal residue" evidence="1">
    <location>
        <position position="95"/>
    </location>
</feature>
<dbReference type="EMBL" id="BARU01030668">
    <property type="protein sequence ID" value="GAH65854.1"/>
    <property type="molecule type" value="Genomic_DNA"/>
</dbReference>
<reference evidence="1" key="1">
    <citation type="journal article" date="2014" name="Front. Microbiol.">
        <title>High frequency of phylogenetically diverse reductive dehalogenase-homologous genes in deep subseafloor sedimentary metagenomes.</title>
        <authorList>
            <person name="Kawai M."/>
            <person name="Futagami T."/>
            <person name="Toyoda A."/>
            <person name="Takaki Y."/>
            <person name="Nishi S."/>
            <person name="Hori S."/>
            <person name="Arai W."/>
            <person name="Tsubouchi T."/>
            <person name="Morono Y."/>
            <person name="Uchiyama I."/>
            <person name="Ito T."/>
            <person name="Fujiyama A."/>
            <person name="Inagaki F."/>
            <person name="Takami H."/>
        </authorList>
    </citation>
    <scope>NUCLEOTIDE SEQUENCE</scope>
    <source>
        <strain evidence="1">Expedition CK06-06</strain>
    </source>
</reference>
<dbReference type="AlphaFoldDB" id="X1II90"/>
<name>X1II90_9ZZZZ</name>
<protein>
    <submittedName>
        <fullName evidence="1">Uncharacterized protein</fullName>
    </submittedName>
</protein>
<evidence type="ECO:0000313" key="1">
    <source>
        <dbReference type="EMBL" id="GAH65854.1"/>
    </source>
</evidence>
<sequence length="95" mass="10713">MADKKLRPKYLVFKVEPDGTTFDASKGMKSTDPDDVDSPFVLMPRKDPAAFAAMITYARYCEKDLAKEIKEYLQKVARAPGVYGTQGGRNRQHLK</sequence>
<gene>
    <name evidence="1" type="ORF">S03H2_48622</name>
</gene>
<accession>X1II90</accession>
<comment type="caution">
    <text evidence="1">The sequence shown here is derived from an EMBL/GenBank/DDBJ whole genome shotgun (WGS) entry which is preliminary data.</text>
</comment>
<proteinExistence type="predicted"/>
<organism evidence="1">
    <name type="scientific">marine sediment metagenome</name>
    <dbReference type="NCBI Taxonomy" id="412755"/>
    <lineage>
        <taxon>unclassified sequences</taxon>
        <taxon>metagenomes</taxon>
        <taxon>ecological metagenomes</taxon>
    </lineage>
</organism>